<keyword evidence="10" id="KW-0067">ATP-binding</keyword>
<keyword evidence="7" id="KW-0479">Metal-binding</keyword>
<evidence type="ECO:0000256" key="2">
    <source>
        <dbReference type="ARBA" id="ARBA00004997"/>
    </source>
</evidence>
<comment type="catalytic activity">
    <reaction evidence="14">
        <text>pyruvate + ATP = phosphoenolpyruvate + ADP + H(+)</text>
        <dbReference type="Rhea" id="RHEA:18157"/>
        <dbReference type="ChEBI" id="CHEBI:15361"/>
        <dbReference type="ChEBI" id="CHEBI:15378"/>
        <dbReference type="ChEBI" id="CHEBI:30616"/>
        <dbReference type="ChEBI" id="CHEBI:58702"/>
        <dbReference type="ChEBI" id="CHEBI:456216"/>
        <dbReference type="EC" id="2.7.1.40"/>
    </reaction>
</comment>
<feature type="domain" description="Pyruvate kinase barrel" evidence="15">
    <location>
        <begin position="3"/>
        <end position="327"/>
    </location>
</feature>
<evidence type="ECO:0000256" key="12">
    <source>
        <dbReference type="ARBA" id="ARBA00023152"/>
    </source>
</evidence>
<dbReference type="InterPro" id="IPR015793">
    <property type="entry name" value="Pyrv_Knase_brl"/>
</dbReference>
<dbReference type="SUPFAM" id="SSF50800">
    <property type="entry name" value="PK beta-barrel domain-like"/>
    <property type="match status" value="1"/>
</dbReference>
<proteinExistence type="inferred from homology"/>
<dbReference type="Gene3D" id="3.20.20.60">
    <property type="entry name" value="Phosphoenolpyruvate-binding domains"/>
    <property type="match status" value="1"/>
</dbReference>
<dbReference type="RefSeq" id="WP_090094268.1">
    <property type="nucleotide sequence ID" value="NZ_FOMG01000038.1"/>
</dbReference>
<dbReference type="PRINTS" id="PR01050">
    <property type="entry name" value="PYRUVTKNASE"/>
</dbReference>
<evidence type="ECO:0000256" key="4">
    <source>
        <dbReference type="ARBA" id="ARBA00012142"/>
    </source>
</evidence>
<gene>
    <name evidence="16" type="ORF">SAMN05421842_13812</name>
</gene>
<evidence type="ECO:0000256" key="10">
    <source>
        <dbReference type="ARBA" id="ARBA00022840"/>
    </source>
</evidence>
<dbReference type="GO" id="GO:0000287">
    <property type="term" value="F:magnesium ion binding"/>
    <property type="evidence" value="ECO:0007669"/>
    <property type="project" value="InterPro"/>
</dbReference>
<dbReference type="InterPro" id="IPR015806">
    <property type="entry name" value="Pyrv_Knase_insert_dom_sf"/>
</dbReference>
<dbReference type="PANTHER" id="PTHR11817">
    <property type="entry name" value="PYRUVATE KINASE"/>
    <property type="match status" value="1"/>
</dbReference>
<comment type="pathway">
    <text evidence="2 14">Carbohydrate degradation; glycolysis; pyruvate from D-glyceraldehyde 3-phosphate: step 5/5.</text>
</comment>
<evidence type="ECO:0000256" key="14">
    <source>
        <dbReference type="RuleBase" id="RU000504"/>
    </source>
</evidence>
<evidence type="ECO:0000313" key="17">
    <source>
        <dbReference type="Proteomes" id="UP000199263"/>
    </source>
</evidence>
<name>A0A1I1RTA8_9CLOT</name>
<dbReference type="GO" id="GO:0030955">
    <property type="term" value="F:potassium ion binding"/>
    <property type="evidence" value="ECO:0007669"/>
    <property type="project" value="InterPro"/>
</dbReference>
<comment type="cofactor">
    <cofactor evidence="1">
        <name>K(+)</name>
        <dbReference type="ChEBI" id="CHEBI:29103"/>
    </cofactor>
</comment>
<dbReference type="InterPro" id="IPR040442">
    <property type="entry name" value="Pyrv_kinase-like_dom_sf"/>
</dbReference>
<evidence type="ECO:0000256" key="6">
    <source>
        <dbReference type="ARBA" id="ARBA00022679"/>
    </source>
</evidence>
<keyword evidence="17" id="KW-1185">Reference proteome</keyword>
<keyword evidence="9 14" id="KW-0418">Kinase</keyword>
<dbReference type="InterPro" id="IPR011037">
    <property type="entry name" value="Pyrv_Knase-like_insert_dom_sf"/>
</dbReference>
<dbReference type="OrthoDB" id="2031270at2"/>
<dbReference type="STRING" id="119641.SAMN05421842_13812"/>
<dbReference type="EC" id="2.7.1.40" evidence="4 14"/>
<dbReference type="GO" id="GO:0016301">
    <property type="term" value="F:kinase activity"/>
    <property type="evidence" value="ECO:0007669"/>
    <property type="project" value="UniProtKB-KW"/>
</dbReference>
<protein>
    <recommendedName>
        <fullName evidence="5 14">Pyruvate kinase</fullName>
        <ecNumber evidence="4 14">2.7.1.40</ecNumber>
    </recommendedName>
</protein>
<dbReference type="Proteomes" id="UP000199263">
    <property type="component" value="Unassembled WGS sequence"/>
</dbReference>
<evidence type="ECO:0000256" key="5">
    <source>
        <dbReference type="ARBA" id="ARBA00018587"/>
    </source>
</evidence>
<keyword evidence="11 14" id="KW-0460">Magnesium</keyword>
<organism evidence="16 17">
    <name type="scientific">Clostridium uliginosum</name>
    <dbReference type="NCBI Taxonomy" id="119641"/>
    <lineage>
        <taxon>Bacteria</taxon>
        <taxon>Bacillati</taxon>
        <taxon>Bacillota</taxon>
        <taxon>Clostridia</taxon>
        <taxon>Eubacteriales</taxon>
        <taxon>Clostridiaceae</taxon>
        <taxon>Clostridium</taxon>
    </lineage>
</organism>
<dbReference type="SUPFAM" id="SSF51621">
    <property type="entry name" value="Phosphoenolpyruvate/pyruvate domain"/>
    <property type="match status" value="1"/>
</dbReference>
<dbReference type="EMBL" id="FOMG01000038">
    <property type="protein sequence ID" value="SFD37352.1"/>
    <property type="molecule type" value="Genomic_DNA"/>
</dbReference>
<evidence type="ECO:0000256" key="3">
    <source>
        <dbReference type="ARBA" id="ARBA00008663"/>
    </source>
</evidence>
<reference evidence="16 17" key="1">
    <citation type="submission" date="2016-10" db="EMBL/GenBank/DDBJ databases">
        <authorList>
            <person name="de Groot N.N."/>
        </authorList>
    </citation>
    <scope>NUCLEOTIDE SEQUENCE [LARGE SCALE GENOMIC DNA]</scope>
    <source>
        <strain evidence="16 17">DSM 12992</strain>
    </source>
</reference>
<evidence type="ECO:0000313" key="16">
    <source>
        <dbReference type="EMBL" id="SFD37352.1"/>
    </source>
</evidence>
<evidence type="ECO:0000259" key="15">
    <source>
        <dbReference type="Pfam" id="PF00224"/>
    </source>
</evidence>
<evidence type="ECO:0000256" key="11">
    <source>
        <dbReference type="ARBA" id="ARBA00022842"/>
    </source>
</evidence>
<keyword evidence="13 16" id="KW-0670">Pyruvate</keyword>
<keyword evidence="6 14" id="KW-0808">Transferase</keyword>
<evidence type="ECO:0000256" key="1">
    <source>
        <dbReference type="ARBA" id="ARBA00001958"/>
    </source>
</evidence>
<keyword evidence="12 14" id="KW-0324">Glycolysis</keyword>
<evidence type="ECO:0000256" key="8">
    <source>
        <dbReference type="ARBA" id="ARBA00022741"/>
    </source>
</evidence>
<accession>A0A1I1RTA8</accession>
<evidence type="ECO:0000256" key="13">
    <source>
        <dbReference type="ARBA" id="ARBA00023317"/>
    </source>
</evidence>
<sequence>MYIIATVGPNIKEKKVLKEIVYNGANALRLNFSHGSNSEFLEYLKMAREIKKDIVIILDLSGNKIRVSNSLMSIYKIYDGEEVYFCGEDKYEEIKNKIHKNSKIIPLNIKNKVLKENEYNQISIKDNTMLFNVFKRENDLIKASTVTGGVIRGGKGCNIKGLDREYMNLSKKDKDDIEFGIRNKVDIICQSFVETEKDIEEVIKVIDTCNVENYKPKIWAKIETLKGVNNIKNIASKVDGIVIARGDLIPETSIEDTPIYENKIIKDLVKSNNKEIIIATHVLNSMKSGKIASISEVESIYHFIKNGVTGFLLAGETSIGRAPIKTVKFLNELIEKYYRNDNV</sequence>
<dbReference type="AlphaFoldDB" id="A0A1I1RTA8"/>
<dbReference type="InterPro" id="IPR015813">
    <property type="entry name" value="Pyrv/PenolPyrv_kinase-like_dom"/>
</dbReference>
<dbReference type="GO" id="GO:0004743">
    <property type="term" value="F:pyruvate kinase activity"/>
    <property type="evidence" value="ECO:0007669"/>
    <property type="project" value="UniProtKB-EC"/>
</dbReference>
<dbReference type="GO" id="GO:0005524">
    <property type="term" value="F:ATP binding"/>
    <property type="evidence" value="ECO:0007669"/>
    <property type="project" value="UniProtKB-KW"/>
</dbReference>
<dbReference type="InterPro" id="IPR001697">
    <property type="entry name" value="Pyr_Knase"/>
</dbReference>
<keyword evidence="8" id="KW-0547">Nucleotide-binding</keyword>
<dbReference type="Pfam" id="PF00224">
    <property type="entry name" value="PK"/>
    <property type="match status" value="1"/>
</dbReference>
<dbReference type="UniPathway" id="UPA00109">
    <property type="reaction ID" value="UER00188"/>
</dbReference>
<evidence type="ECO:0000256" key="9">
    <source>
        <dbReference type="ARBA" id="ARBA00022777"/>
    </source>
</evidence>
<evidence type="ECO:0000256" key="7">
    <source>
        <dbReference type="ARBA" id="ARBA00022723"/>
    </source>
</evidence>
<dbReference type="Gene3D" id="2.40.33.10">
    <property type="entry name" value="PK beta-barrel domain-like"/>
    <property type="match status" value="1"/>
</dbReference>
<comment type="similarity">
    <text evidence="3 14">Belongs to the pyruvate kinase family.</text>
</comment>